<dbReference type="Proteomes" id="UP000825935">
    <property type="component" value="Chromosome 5"/>
</dbReference>
<reference evidence="1" key="1">
    <citation type="submission" date="2021-08" db="EMBL/GenBank/DDBJ databases">
        <title>WGS assembly of Ceratopteris richardii.</title>
        <authorList>
            <person name="Marchant D.B."/>
            <person name="Chen G."/>
            <person name="Jenkins J."/>
            <person name="Shu S."/>
            <person name="Leebens-Mack J."/>
            <person name="Grimwood J."/>
            <person name="Schmutz J."/>
            <person name="Soltis P."/>
            <person name="Soltis D."/>
            <person name="Chen Z.-H."/>
        </authorList>
    </citation>
    <scope>NUCLEOTIDE SEQUENCE</scope>
    <source>
        <strain evidence="1">Whitten #5841</strain>
        <tissue evidence="1">Leaf</tissue>
    </source>
</reference>
<organism evidence="1 2">
    <name type="scientific">Ceratopteris richardii</name>
    <name type="common">Triangle waterfern</name>
    <dbReference type="NCBI Taxonomy" id="49495"/>
    <lineage>
        <taxon>Eukaryota</taxon>
        <taxon>Viridiplantae</taxon>
        <taxon>Streptophyta</taxon>
        <taxon>Embryophyta</taxon>
        <taxon>Tracheophyta</taxon>
        <taxon>Polypodiopsida</taxon>
        <taxon>Polypodiidae</taxon>
        <taxon>Polypodiales</taxon>
        <taxon>Pteridineae</taxon>
        <taxon>Pteridaceae</taxon>
        <taxon>Parkerioideae</taxon>
        <taxon>Ceratopteris</taxon>
    </lineage>
</organism>
<proteinExistence type="predicted"/>
<sequence length="217" mass="24470">MRHLDTNAETGINRGSTGSITHRKRLRITISLVAQEIYMNHSFSEHNQIHSDSTKWGESFLDHMERYAYSMRSHSVISRRRSIFHSGQRQASSDASWTEYKVNVTRESIQLKDSSIFASAQLTDRSKASSKSAKNDMHQLENELNETCLHITDDGVSKRKWSGIVSKSRSIFQSIKSRMANMSPAKKSLPCGSRSAHSNVAYPGAVTDCVSYMRSHA</sequence>
<gene>
    <name evidence="1" type="ORF">KP509_05G053200</name>
</gene>
<evidence type="ECO:0000313" key="1">
    <source>
        <dbReference type="EMBL" id="KAH7437024.1"/>
    </source>
</evidence>
<name>A0A8T2UUD3_CERRI</name>
<evidence type="ECO:0000313" key="2">
    <source>
        <dbReference type="Proteomes" id="UP000825935"/>
    </source>
</evidence>
<keyword evidence="2" id="KW-1185">Reference proteome</keyword>
<dbReference type="EMBL" id="CM035410">
    <property type="protein sequence ID" value="KAH7437024.1"/>
    <property type="molecule type" value="Genomic_DNA"/>
</dbReference>
<comment type="caution">
    <text evidence="1">The sequence shown here is derived from an EMBL/GenBank/DDBJ whole genome shotgun (WGS) entry which is preliminary data.</text>
</comment>
<accession>A0A8T2UUD3</accession>
<protein>
    <submittedName>
        <fullName evidence="1">Uncharacterized protein</fullName>
    </submittedName>
</protein>
<dbReference type="AlphaFoldDB" id="A0A8T2UUD3"/>